<evidence type="ECO:0000256" key="3">
    <source>
        <dbReference type="ARBA" id="ARBA00022475"/>
    </source>
</evidence>
<dbReference type="PANTHER" id="PTHR30151">
    <property type="entry name" value="ALKANE SULFONATE ABC TRANSPORTER-RELATED, MEMBRANE SUBUNIT"/>
    <property type="match status" value="1"/>
</dbReference>
<dbReference type="PANTHER" id="PTHR30151:SF0">
    <property type="entry name" value="ABC TRANSPORTER PERMEASE PROTEIN MJ0413-RELATED"/>
    <property type="match status" value="1"/>
</dbReference>
<feature type="transmembrane region" description="Helical" evidence="7">
    <location>
        <begin position="221"/>
        <end position="238"/>
    </location>
</feature>
<accession>A0ABS7L135</accession>
<evidence type="ECO:0000256" key="2">
    <source>
        <dbReference type="ARBA" id="ARBA00022448"/>
    </source>
</evidence>
<comment type="similarity">
    <text evidence="7">Belongs to the binding-protein-dependent transport system permease family.</text>
</comment>
<protein>
    <submittedName>
        <fullName evidence="9">ABC transporter permease subunit</fullName>
    </submittedName>
</protein>
<evidence type="ECO:0000256" key="7">
    <source>
        <dbReference type="RuleBase" id="RU363032"/>
    </source>
</evidence>
<feature type="transmembrane region" description="Helical" evidence="7">
    <location>
        <begin position="123"/>
        <end position="144"/>
    </location>
</feature>
<evidence type="ECO:0000256" key="6">
    <source>
        <dbReference type="ARBA" id="ARBA00023136"/>
    </source>
</evidence>
<organism evidence="9 10">
    <name type="scientific">Clostridium sardiniense</name>
    <name type="common">Clostridium absonum</name>
    <dbReference type="NCBI Taxonomy" id="29369"/>
    <lineage>
        <taxon>Bacteria</taxon>
        <taxon>Bacillati</taxon>
        <taxon>Bacillota</taxon>
        <taxon>Clostridia</taxon>
        <taxon>Eubacteriales</taxon>
        <taxon>Clostridiaceae</taxon>
        <taxon>Clostridium</taxon>
    </lineage>
</organism>
<dbReference type="Gene3D" id="1.10.3720.10">
    <property type="entry name" value="MetI-like"/>
    <property type="match status" value="1"/>
</dbReference>
<keyword evidence="5 7" id="KW-1133">Transmembrane helix</keyword>
<keyword evidence="3" id="KW-1003">Cell membrane</keyword>
<evidence type="ECO:0000256" key="5">
    <source>
        <dbReference type="ARBA" id="ARBA00022989"/>
    </source>
</evidence>
<reference evidence="9 10" key="1">
    <citation type="journal article" date="2021" name="Cell Host Microbe">
        <title>in vivo commensal control of Clostridioides difficile virulence.</title>
        <authorList>
            <person name="Girinathan B.P."/>
            <person name="Dibenedetto N."/>
            <person name="Worley J.N."/>
            <person name="Peltier J."/>
            <person name="Arrieta-Ortiz M.L."/>
            <person name="Rupa Christinal Immanuel S."/>
            <person name="Lavin R."/>
            <person name="Delaney M.L."/>
            <person name="Cummins C."/>
            <person name="Hoffmann M."/>
            <person name="Luo Y."/>
            <person name="Gonzalez-Escalona N."/>
            <person name="Allard M."/>
            <person name="Onderdonk A.B."/>
            <person name="Gerber G.K."/>
            <person name="Sonenshein A.L."/>
            <person name="Baliga N."/>
            <person name="Dupuy B."/>
            <person name="Bry L."/>
        </authorList>
    </citation>
    <scope>NUCLEOTIDE SEQUENCE [LARGE SCALE GENOMIC DNA]</scope>
    <source>
        <strain evidence="9 10">DSM 599</strain>
    </source>
</reference>
<dbReference type="Proteomes" id="UP001299068">
    <property type="component" value="Unassembled WGS sequence"/>
</dbReference>
<feature type="transmembrane region" description="Helical" evidence="7">
    <location>
        <begin position="12"/>
        <end position="30"/>
    </location>
</feature>
<feature type="transmembrane region" description="Helical" evidence="7">
    <location>
        <begin position="63"/>
        <end position="87"/>
    </location>
</feature>
<comment type="caution">
    <text evidence="9">The sequence shown here is derived from an EMBL/GenBank/DDBJ whole genome shotgun (WGS) entry which is preliminary data.</text>
</comment>
<dbReference type="Pfam" id="PF00528">
    <property type="entry name" value="BPD_transp_1"/>
    <property type="match status" value="1"/>
</dbReference>
<evidence type="ECO:0000259" key="8">
    <source>
        <dbReference type="PROSITE" id="PS50928"/>
    </source>
</evidence>
<evidence type="ECO:0000256" key="4">
    <source>
        <dbReference type="ARBA" id="ARBA00022692"/>
    </source>
</evidence>
<keyword evidence="4 7" id="KW-0812">Transmembrane</keyword>
<dbReference type="SUPFAM" id="SSF161098">
    <property type="entry name" value="MetI-like"/>
    <property type="match status" value="1"/>
</dbReference>
<dbReference type="InterPro" id="IPR035906">
    <property type="entry name" value="MetI-like_sf"/>
</dbReference>
<feature type="domain" description="ABC transmembrane type-1" evidence="8">
    <location>
        <begin position="63"/>
        <end position="239"/>
    </location>
</feature>
<evidence type="ECO:0000313" key="9">
    <source>
        <dbReference type="EMBL" id="MBY0756452.1"/>
    </source>
</evidence>
<dbReference type="InterPro" id="IPR000515">
    <property type="entry name" value="MetI-like"/>
</dbReference>
<feature type="transmembrane region" description="Helical" evidence="7">
    <location>
        <begin position="173"/>
        <end position="193"/>
    </location>
</feature>
<keyword evidence="6 7" id="KW-0472">Membrane</keyword>
<dbReference type="PROSITE" id="PS50928">
    <property type="entry name" value="ABC_TM1"/>
    <property type="match status" value="1"/>
</dbReference>
<dbReference type="RefSeq" id="WP_221861707.1">
    <property type="nucleotide sequence ID" value="NZ_JAIKTU010000011.1"/>
</dbReference>
<keyword evidence="2 7" id="KW-0813">Transport</keyword>
<evidence type="ECO:0000256" key="1">
    <source>
        <dbReference type="ARBA" id="ARBA00004651"/>
    </source>
</evidence>
<gene>
    <name evidence="9" type="ORF">K5V21_13440</name>
</gene>
<comment type="subcellular location">
    <subcellularLocation>
        <location evidence="1 7">Cell membrane</location>
        <topology evidence="1 7">Multi-pass membrane protein</topology>
    </subcellularLocation>
</comment>
<proteinExistence type="inferred from homology"/>
<sequence>MKESTWKNKLEILFGAIILLVIWQIVAVKINNDIYLPKLQEVYTSLLEIIREKDFLLTVFWSFYRTIISFGVALIVAIIIGVLSSMYPFINNLLKPLNSIGKTIPTLVLVVLALIWFDKDSAPFVVGIAIVFPILYEGIINTLTKNDKKLEEMMLIYEVPMTERIKKVYIPNIIFYILRILVPTISLAFKVVIAGEVHGQPQYGIGAAVQLEKMNFNTPGIFAWIIIIAIISLLFELLNKILTGKYYRWQSEDV</sequence>
<evidence type="ECO:0000313" key="10">
    <source>
        <dbReference type="Proteomes" id="UP001299068"/>
    </source>
</evidence>
<keyword evidence="10" id="KW-1185">Reference proteome</keyword>
<dbReference type="EMBL" id="JAIKTU010000011">
    <property type="protein sequence ID" value="MBY0756452.1"/>
    <property type="molecule type" value="Genomic_DNA"/>
</dbReference>
<name>A0ABS7L135_CLOSR</name>
<feature type="transmembrane region" description="Helical" evidence="7">
    <location>
        <begin position="99"/>
        <end position="117"/>
    </location>
</feature>